<name>A0ABS2SXZ3_9BACI</name>
<dbReference type="CDD" id="cd02869">
    <property type="entry name" value="PseudoU_synth_RluA_like"/>
    <property type="match status" value="1"/>
</dbReference>
<comment type="caution">
    <text evidence="6">The sequence shown here is derived from an EMBL/GenBank/DDBJ whole genome shotgun (WGS) entry which is preliminary data.</text>
</comment>
<comment type="similarity">
    <text evidence="2 4">Belongs to the pseudouridine synthase RluA family.</text>
</comment>
<protein>
    <recommendedName>
        <fullName evidence="4">Pseudouridine synthase</fullName>
        <ecNumber evidence="4">5.4.99.-</ecNumber>
    </recommendedName>
</protein>
<dbReference type="Gene3D" id="3.30.2350.10">
    <property type="entry name" value="Pseudouridine synthase"/>
    <property type="match status" value="1"/>
</dbReference>
<accession>A0ABS2SXZ3</accession>
<dbReference type="InterPro" id="IPR020103">
    <property type="entry name" value="PsdUridine_synth_cat_dom_sf"/>
</dbReference>
<dbReference type="EC" id="5.4.99.-" evidence="4"/>
<keyword evidence="4 6" id="KW-0413">Isomerase</keyword>
<dbReference type="Proteomes" id="UP001179280">
    <property type="component" value="Unassembled WGS sequence"/>
</dbReference>
<comment type="catalytic activity">
    <reaction evidence="1 4">
        <text>a uridine in RNA = a pseudouridine in RNA</text>
        <dbReference type="Rhea" id="RHEA:48348"/>
        <dbReference type="Rhea" id="RHEA-COMP:12068"/>
        <dbReference type="Rhea" id="RHEA-COMP:12069"/>
        <dbReference type="ChEBI" id="CHEBI:65314"/>
        <dbReference type="ChEBI" id="CHEBI:65315"/>
    </reaction>
</comment>
<evidence type="ECO:0000256" key="3">
    <source>
        <dbReference type="PROSITE-ProRule" id="PRU00182"/>
    </source>
</evidence>
<dbReference type="InterPro" id="IPR050188">
    <property type="entry name" value="RluA_PseudoU_synthase"/>
</dbReference>
<evidence type="ECO:0000259" key="5">
    <source>
        <dbReference type="Pfam" id="PF00849"/>
    </source>
</evidence>
<dbReference type="NCBIfam" id="TIGR00005">
    <property type="entry name" value="rluA_subfam"/>
    <property type="match status" value="1"/>
</dbReference>
<dbReference type="PANTHER" id="PTHR21600">
    <property type="entry name" value="MITOCHONDRIAL RNA PSEUDOURIDINE SYNTHASE"/>
    <property type="match status" value="1"/>
</dbReference>
<dbReference type="EMBL" id="JAFBCV010000013">
    <property type="protein sequence ID" value="MBM7840359.1"/>
    <property type="molecule type" value="Genomic_DNA"/>
</dbReference>
<evidence type="ECO:0000256" key="1">
    <source>
        <dbReference type="ARBA" id="ARBA00000073"/>
    </source>
</evidence>
<proteinExistence type="inferred from homology"/>
<evidence type="ECO:0000313" key="7">
    <source>
        <dbReference type="Proteomes" id="UP001179280"/>
    </source>
</evidence>
<dbReference type="InterPro" id="IPR006145">
    <property type="entry name" value="PsdUridine_synth_RsuA/RluA"/>
</dbReference>
<comment type="function">
    <text evidence="4">Responsible for synthesis of pseudouridine from uracil.</text>
</comment>
<sequence>MNRREFKWRVDKLEEELILRAFLHEKKGVSKRLLAAVKYRGGALAVNGQAVTVRHQLQIGDEVTLKLPPENQSELILPENIDLQICYEDLDLLIINKPAQMATMPSMNHPRQTLANAVLFYYKETGTEATFHAVNRLDRGTSGLLIIAKHRYAHDLLSQAQQTGRLTRTYQALVAGTLMDEGIFNAPIGRKPTSIIERMVREDGKKAVTLYKSLASSEGYSLVELSLKTGRTHQIRVHLSGAGFPLLGDELYGGDRSLLDHQALHCNRVKLQHPFTNEPLVIECKSPSSWTPIIRRMNLT</sequence>
<reference evidence="6" key="1">
    <citation type="submission" date="2021-01" db="EMBL/GenBank/DDBJ databases">
        <title>Genomic Encyclopedia of Type Strains, Phase IV (KMG-IV): sequencing the most valuable type-strain genomes for metagenomic binning, comparative biology and taxonomic classification.</title>
        <authorList>
            <person name="Goeker M."/>
        </authorList>
    </citation>
    <scope>NUCLEOTIDE SEQUENCE</scope>
    <source>
        <strain evidence="6">DSM 21943</strain>
    </source>
</reference>
<keyword evidence="3" id="KW-0694">RNA-binding</keyword>
<dbReference type="Pfam" id="PF00849">
    <property type="entry name" value="PseudoU_synth_2"/>
    <property type="match status" value="1"/>
</dbReference>
<evidence type="ECO:0000313" key="6">
    <source>
        <dbReference type="EMBL" id="MBM7840359.1"/>
    </source>
</evidence>
<dbReference type="InterPro" id="IPR006225">
    <property type="entry name" value="PsdUridine_synth_RluC/D"/>
</dbReference>
<feature type="domain" description="Pseudouridine synthase RsuA/RluA-like" evidence="5">
    <location>
        <begin position="91"/>
        <end position="240"/>
    </location>
</feature>
<evidence type="ECO:0000256" key="2">
    <source>
        <dbReference type="ARBA" id="ARBA00010876"/>
    </source>
</evidence>
<dbReference type="PANTHER" id="PTHR21600:SF35">
    <property type="entry name" value="PSEUDOURIDINE SYNTHASE"/>
    <property type="match status" value="1"/>
</dbReference>
<keyword evidence="7" id="KW-1185">Reference proteome</keyword>
<dbReference type="PROSITE" id="PS50889">
    <property type="entry name" value="S4"/>
    <property type="match status" value="1"/>
</dbReference>
<dbReference type="GO" id="GO:0160140">
    <property type="term" value="F:23S rRNA pseudouridine(1911/1915/1917) synthase activity"/>
    <property type="evidence" value="ECO:0007669"/>
    <property type="project" value="UniProtKB-EC"/>
</dbReference>
<dbReference type="SUPFAM" id="SSF55120">
    <property type="entry name" value="Pseudouridine synthase"/>
    <property type="match status" value="1"/>
</dbReference>
<dbReference type="RefSeq" id="WP_204467919.1">
    <property type="nucleotide sequence ID" value="NZ_JAFBCV010000013.1"/>
</dbReference>
<organism evidence="6 7">
    <name type="scientific">Shouchella xiaoxiensis</name>
    <dbReference type="NCBI Taxonomy" id="766895"/>
    <lineage>
        <taxon>Bacteria</taxon>
        <taxon>Bacillati</taxon>
        <taxon>Bacillota</taxon>
        <taxon>Bacilli</taxon>
        <taxon>Bacillales</taxon>
        <taxon>Bacillaceae</taxon>
        <taxon>Shouchella</taxon>
    </lineage>
</organism>
<dbReference type="PROSITE" id="PS01129">
    <property type="entry name" value="PSI_RLU"/>
    <property type="match status" value="1"/>
</dbReference>
<dbReference type="InterPro" id="IPR006224">
    <property type="entry name" value="PsdUridine_synth_RluA-like_CS"/>
</dbReference>
<gene>
    <name evidence="6" type="ORF">JOC54_003640</name>
</gene>
<evidence type="ECO:0000256" key="4">
    <source>
        <dbReference type="RuleBase" id="RU362028"/>
    </source>
</evidence>